<dbReference type="Proteomes" id="UP000011518">
    <property type="component" value="Unassembled WGS sequence"/>
</dbReference>
<dbReference type="AlphaFoldDB" id="L9JB09"/>
<keyword evidence="2" id="KW-1185">Reference proteome</keyword>
<protein>
    <submittedName>
        <fullName evidence="1">Uncharacterized protein</fullName>
    </submittedName>
</protein>
<evidence type="ECO:0000313" key="1">
    <source>
        <dbReference type="EMBL" id="ELW47770.1"/>
    </source>
</evidence>
<gene>
    <name evidence="1" type="ORF">TREES_T100003350</name>
</gene>
<evidence type="ECO:0000313" key="2">
    <source>
        <dbReference type="Proteomes" id="UP000011518"/>
    </source>
</evidence>
<reference evidence="2" key="2">
    <citation type="journal article" date="2013" name="Nat. Commun.">
        <title>Genome of the Chinese tree shrew.</title>
        <authorList>
            <person name="Fan Y."/>
            <person name="Huang Z.Y."/>
            <person name="Cao C.C."/>
            <person name="Chen C.S."/>
            <person name="Chen Y.X."/>
            <person name="Fan D.D."/>
            <person name="He J."/>
            <person name="Hou H.L."/>
            <person name="Hu L."/>
            <person name="Hu X.T."/>
            <person name="Jiang X.T."/>
            <person name="Lai R."/>
            <person name="Lang Y.S."/>
            <person name="Liang B."/>
            <person name="Liao S.G."/>
            <person name="Mu D."/>
            <person name="Ma Y.Y."/>
            <person name="Niu Y.Y."/>
            <person name="Sun X.Q."/>
            <person name="Xia J.Q."/>
            <person name="Xiao J."/>
            <person name="Xiong Z.Q."/>
            <person name="Xu L."/>
            <person name="Yang L."/>
            <person name="Zhang Y."/>
            <person name="Zhao W."/>
            <person name="Zhao X.D."/>
            <person name="Zheng Y.T."/>
            <person name="Zhou J.M."/>
            <person name="Zhu Y.B."/>
            <person name="Zhang G.J."/>
            <person name="Wang J."/>
            <person name="Yao Y.G."/>
        </authorList>
    </citation>
    <scope>NUCLEOTIDE SEQUENCE [LARGE SCALE GENOMIC DNA]</scope>
</reference>
<proteinExistence type="predicted"/>
<sequence>MKSPDAIENDPTAQPAAYMSSSVTQHVSLREIGVEKQTSYKMLSWHLLKGRFLTLGLNEGSLPVLWKKTQDVPLLGCFTTF</sequence>
<organism evidence="1 2">
    <name type="scientific">Tupaia chinensis</name>
    <name type="common">Chinese tree shrew</name>
    <name type="synonym">Tupaia belangeri chinensis</name>
    <dbReference type="NCBI Taxonomy" id="246437"/>
    <lineage>
        <taxon>Eukaryota</taxon>
        <taxon>Metazoa</taxon>
        <taxon>Chordata</taxon>
        <taxon>Craniata</taxon>
        <taxon>Vertebrata</taxon>
        <taxon>Euteleostomi</taxon>
        <taxon>Mammalia</taxon>
        <taxon>Eutheria</taxon>
        <taxon>Euarchontoglires</taxon>
        <taxon>Scandentia</taxon>
        <taxon>Tupaiidae</taxon>
        <taxon>Tupaia</taxon>
    </lineage>
</organism>
<accession>L9JB09</accession>
<reference evidence="2" key="1">
    <citation type="submission" date="2012-07" db="EMBL/GenBank/DDBJ databases">
        <title>Genome of the Chinese tree shrew, a rising model animal genetically related to primates.</title>
        <authorList>
            <person name="Zhang G."/>
            <person name="Fan Y."/>
            <person name="Yao Y."/>
            <person name="Huang Z."/>
        </authorList>
    </citation>
    <scope>NUCLEOTIDE SEQUENCE [LARGE SCALE GENOMIC DNA]</scope>
</reference>
<dbReference type="InParanoid" id="L9JB09"/>
<dbReference type="EMBL" id="KB321094">
    <property type="protein sequence ID" value="ELW47770.1"/>
    <property type="molecule type" value="Genomic_DNA"/>
</dbReference>
<name>L9JB09_TUPCH</name>